<dbReference type="Proteomes" id="UP000000818">
    <property type="component" value="Chromosome"/>
</dbReference>
<dbReference type="AlphaFoldDB" id="Q8XM48"/>
<dbReference type="InterPro" id="IPR036597">
    <property type="entry name" value="Fido-like_dom_sf"/>
</dbReference>
<dbReference type="EMBL" id="BA000016">
    <property type="protein sequence ID" value="BAB80548.1"/>
    <property type="molecule type" value="Genomic_DNA"/>
</dbReference>
<dbReference type="Gene3D" id="1.10.3290.10">
    <property type="entry name" value="Fido-like domain"/>
    <property type="match status" value="1"/>
</dbReference>
<accession>Q8XM48</accession>
<name>Q8XM48_CLOPE</name>
<protein>
    <submittedName>
        <fullName evidence="1">Uncharacterized protein</fullName>
    </submittedName>
</protein>
<gene>
    <name evidence="1" type="ordered locus">CPE0842</name>
</gene>
<dbReference type="STRING" id="195102.gene:10490104"/>
<sequence length="55" mass="6582">MNNEHYEKFLKILKETKGIHNSLNEILKYDFIYNSNKIEGSTFTKEALQMLMEKI</sequence>
<organism evidence="1 2">
    <name type="scientific">Clostridium perfringens (strain 13 / Type A)</name>
    <dbReference type="NCBI Taxonomy" id="195102"/>
    <lineage>
        <taxon>Bacteria</taxon>
        <taxon>Bacillati</taxon>
        <taxon>Bacillota</taxon>
        <taxon>Clostridia</taxon>
        <taxon>Eubacteriales</taxon>
        <taxon>Clostridiaceae</taxon>
        <taxon>Clostridium</taxon>
    </lineage>
</organism>
<dbReference type="HOGENOM" id="CLU_3024057_0_0_9"/>
<reference evidence="1 2" key="1">
    <citation type="journal article" date="2002" name="Proc. Natl. Acad. Sci. U.S.A.">
        <title>Complete genome sequence of Clostridium perfringens, an anaerobic flesh-eater.</title>
        <authorList>
            <person name="Shimizu T."/>
            <person name="Ohtani K."/>
            <person name="Hirakawa H."/>
            <person name="Ohshima K."/>
            <person name="Yamashita A."/>
            <person name="Shiba T."/>
            <person name="Ogasawara N."/>
            <person name="Hattori M."/>
            <person name="Kuhara S."/>
            <person name="Hayashi H."/>
        </authorList>
    </citation>
    <scope>NUCLEOTIDE SEQUENCE [LARGE SCALE GENOMIC DNA]</scope>
    <source>
        <strain evidence="2">13 / Type A</strain>
    </source>
</reference>
<evidence type="ECO:0000313" key="1">
    <source>
        <dbReference type="EMBL" id="BAB80548.1"/>
    </source>
</evidence>
<dbReference type="KEGG" id="cpe:CPE0842"/>
<evidence type="ECO:0000313" key="2">
    <source>
        <dbReference type="Proteomes" id="UP000000818"/>
    </source>
</evidence>
<proteinExistence type="predicted"/>